<proteinExistence type="predicted"/>
<dbReference type="Pfam" id="PF00149">
    <property type="entry name" value="Metallophos"/>
    <property type="match status" value="1"/>
</dbReference>
<dbReference type="RefSeq" id="WP_142609245.1">
    <property type="nucleotide sequence ID" value="NZ_VDGG01000070.1"/>
</dbReference>
<protein>
    <submittedName>
        <fullName evidence="2">Serine/threonine protein phosphatase</fullName>
    </submittedName>
</protein>
<organism evidence="2 3">
    <name type="scientific">Psychrobacillus soli</name>
    <dbReference type="NCBI Taxonomy" id="1543965"/>
    <lineage>
        <taxon>Bacteria</taxon>
        <taxon>Bacillati</taxon>
        <taxon>Bacillota</taxon>
        <taxon>Bacilli</taxon>
        <taxon>Bacillales</taxon>
        <taxon>Bacillaceae</taxon>
        <taxon>Psychrobacillus</taxon>
    </lineage>
</organism>
<reference evidence="2 3" key="1">
    <citation type="submission" date="2019-05" db="EMBL/GenBank/DDBJ databases">
        <title>Psychrobacillus vulpis sp. nov., a new species isolated from feces of a red fox that inhabits in The Tablas de Daimiel Natural Park, Albacete, Spain.</title>
        <authorList>
            <person name="Rodriguez M."/>
            <person name="Reina J.C."/>
            <person name="Bejar V."/>
            <person name="Llamas I."/>
        </authorList>
    </citation>
    <scope>NUCLEOTIDE SEQUENCE [LARGE SCALE GENOMIC DNA]</scope>
    <source>
        <strain evidence="2 3">NHI-2</strain>
    </source>
</reference>
<gene>
    <name evidence="2" type="ORF">FG383_19655</name>
</gene>
<dbReference type="CDD" id="cd07383">
    <property type="entry name" value="MPP_Dcr2"/>
    <property type="match status" value="1"/>
</dbReference>
<evidence type="ECO:0000313" key="3">
    <source>
        <dbReference type="Proteomes" id="UP000318937"/>
    </source>
</evidence>
<dbReference type="InterPro" id="IPR029052">
    <property type="entry name" value="Metallo-depent_PP-like"/>
</dbReference>
<dbReference type="SUPFAM" id="SSF56300">
    <property type="entry name" value="Metallo-dependent phosphatases"/>
    <property type="match status" value="1"/>
</dbReference>
<dbReference type="PANTHER" id="PTHR32440">
    <property type="entry name" value="PHOSPHATASE DCR2-RELATED-RELATED"/>
    <property type="match status" value="1"/>
</dbReference>
<dbReference type="AlphaFoldDB" id="A0A544SK07"/>
<sequence length="296" mass="33765">MELVMKNDGKFTILQLTDLHVGSMPFHEHDYLTFNHIKEMTEKANPDLIVITGDLIWSEGVEGPEKSFDELINVLNALNKPIAITYGNHDTEEGVTRSELRKMEEKIDLLVEKKHLHVVEDRAAYCVEIKDEHNTVTNVLYMIDSGALDPLKTGTYEFVHPDQVTWFNNVSKHYGGRKKDFKQDLLFLHIPLPEYKEAWEDGQASGQKNESISSPMVNTGLFTSLLLNGNVAGVFCGHDHDNDFVAELHEVKLCYGRISGFQCYGELTRGARVIELNSNQLFDTHIIETTFYQNYK</sequence>
<comment type="caution">
    <text evidence="2">The sequence shown here is derived from an EMBL/GenBank/DDBJ whole genome shotgun (WGS) entry which is preliminary data.</text>
</comment>
<dbReference type="Gene3D" id="3.60.21.10">
    <property type="match status" value="1"/>
</dbReference>
<dbReference type="PANTHER" id="PTHR32440:SF11">
    <property type="entry name" value="METALLOPHOSPHOESTERASE DOMAIN-CONTAINING PROTEIN"/>
    <property type="match status" value="1"/>
</dbReference>
<dbReference type="GO" id="GO:0005737">
    <property type="term" value="C:cytoplasm"/>
    <property type="evidence" value="ECO:0007669"/>
    <property type="project" value="TreeGrafter"/>
</dbReference>
<name>A0A544SK07_9BACI</name>
<keyword evidence="3" id="KW-1185">Reference proteome</keyword>
<dbReference type="OrthoDB" id="9816081at2"/>
<feature type="domain" description="Calcineurin-like phosphoesterase" evidence="1">
    <location>
        <begin position="12"/>
        <end position="241"/>
    </location>
</feature>
<dbReference type="GO" id="GO:0016788">
    <property type="term" value="F:hydrolase activity, acting on ester bonds"/>
    <property type="evidence" value="ECO:0007669"/>
    <property type="project" value="TreeGrafter"/>
</dbReference>
<accession>A0A544SK07</accession>
<dbReference type="EMBL" id="VDGG01000070">
    <property type="protein sequence ID" value="TQR05521.1"/>
    <property type="molecule type" value="Genomic_DNA"/>
</dbReference>
<dbReference type="Proteomes" id="UP000318937">
    <property type="component" value="Unassembled WGS sequence"/>
</dbReference>
<dbReference type="InterPro" id="IPR004843">
    <property type="entry name" value="Calcineurin-like_PHP"/>
</dbReference>
<evidence type="ECO:0000313" key="2">
    <source>
        <dbReference type="EMBL" id="TQR05521.1"/>
    </source>
</evidence>
<evidence type="ECO:0000259" key="1">
    <source>
        <dbReference type="Pfam" id="PF00149"/>
    </source>
</evidence>